<feature type="transmembrane region" description="Helical" evidence="6">
    <location>
        <begin position="275"/>
        <end position="296"/>
    </location>
</feature>
<dbReference type="OrthoDB" id="2962993at2759"/>
<dbReference type="FunFam" id="1.20.1250.20:FF:000068">
    <property type="entry name" value="MFS general substrate transporter"/>
    <property type="match status" value="1"/>
</dbReference>
<name>B8MB05_TALSN</name>
<dbReference type="InterPro" id="IPR036259">
    <property type="entry name" value="MFS_trans_sf"/>
</dbReference>
<organism evidence="8 9">
    <name type="scientific">Talaromyces stipitatus (strain ATCC 10500 / CBS 375.48 / QM 6759 / NRRL 1006)</name>
    <name type="common">Penicillium stipitatum</name>
    <dbReference type="NCBI Taxonomy" id="441959"/>
    <lineage>
        <taxon>Eukaryota</taxon>
        <taxon>Fungi</taxon>
        <taxon>Dikarya</taxon>
        <taxon>Ascomycota</taxon>
        <taxon>Pezizomycotina</taxon>
        <taxon>Eurotiomycetes</taxon>
        <taxon>Eurotiomycetidae</taxon>
        <taxon>Eurotiales</taxon>
        <taxon>Trichocomaceae</taxon>
        <taxon>Talaromyces</taxon>
        <taxon>Talaromyces sect. Talaromyces</taxon>
    </lineage>
</organism>
<dbReference type="EMBL" id="EQ962655">
    <property type="protein sequence ID" value="EED18707.1"/>
    <property type="molecule type" value="Genomic_DNA"/>
</dbReference>
<dbReference type="Gene3D" id="1.20.1250.20">
    <property type="entry name" value="MFS general substrate transporter like domains"/>
    <property type="match status" value="2"/>
</dbReference>
<feature type="transmembrane region" description="Helical" evidence="6">
    <location>
        <begin position="189"/>
        <end position="209"/>
    </location>
</feature>
<dbReference type="RefSeq" id="XP_002482699.1">
    <property type="nucleotide sequence ID" value="XM_002482654.1"/>
</dbReference>
<dbReference type="VEuPathDB" id="FungiDB:TSTA_124310"/>
<evidence type="ECO:0000256" key="6">
    <source>
        <dbReference type="SAM" id="Phobius"/>
    </source>
</evidence>
<keyword evidence="2" id="KW-0813">Transport</keyword>
<evidence type="ECO:0000256" key="5">
    <source>
        <dbReference type="ARBA" id="ARBA00023136"/>
    </source>
</evidence>
<feature type="transmembrane region" description="Helical" evidence="6">
    <location>
        <begin position="156"/>
        <end position="177"/>
    </location>
</feature>
<keyword evidence="3 6" id="KW-0812">Transmembrane</keyword>
<feature type="transmembrane region" description="Helical" evidence="6">
    <location>
        <begin position="311"/>
        <end position="332"/>
    </location>
</feature>
<evidence type="ECO:0000313" key="8">
    <source>
        <dbReference type="EMBL" id="EED18707.1"/>
    </source>
</evidence>
<reference evidence="9" key="1">
    <citation type="journal article" date="2015" name="Genome Announc.">
        <title>Genome sequence of the AIDS-associated pathogen Penicillium marneffei (ATCC18224) and its near taxonomic relative Talaromyces stipitatus (ATCC10500).</title>
        <authorList>
            <person name="Nierman W.C."/>
            <person name="Fedorova-Abrams N.D."/>
            <person name="Andrianopoulos A."/>
        </authorList>
    </citation>
    <scope>NUCLEOTIDE SEQUENCE [LARGE SCALE GENOMIC DNA]</scope>
    <source>
        <strain evidence="9">ATCC 10500 / CBS 375.48 / QM 6759 / NRRL 1006</strain>
    </source>
</reference>
<dbReference type="InterPro" id="IPR020846">
    <property type="entry name" value="MFS_dom"/>
</dbReference>
<keyword evidence="4 6" id="KW-1133">Transmembrane helix</keyword>
<gene>
    <name evidence="8" type="ORF">TSTA_124310</name>
</gene>
<evidence type="ECO:0000256" key="3">
    <source>
        <dbReference type="ARBA" id="ARBA00022692"/>
    </source>
</evidence>
<feature type="transmembrane region" description="Helical" evidence="6">
    <location>
        <begin position="216"/>
        <end position="236"/>
    </location>
</feature>
<evidence type="ECO:0000256" key="4">
    <source>
        <dbReference type="ARBA" id="ARBA00022989"/>
    </source>
</evidence>
<keyword evidence="9" id="KW-1185">Reference proteome</keyword>
<sequence length="368" mass="40333">MTTMGLVHNFSGLMAARWFLGLAEAGLFPGISYYLSCWYKRSEFGVRMAIFFSAAALAGSFGGLLAAAIARMDGIGGKAGWSWIFILEGLATIVLGVLSFWLVVDFPDKATFLSDADRQRVTRRLMMDQQASGQHEEWKSSYVWASLKDWKTYVSAIIYMGADGPLYAFSLFIPTIIAELGYSSTRAQLLSVPPYAVAAVLTVAIGYIADRTRARGLCNIIVSIIGAIGFAMLLGAKTAGTRYAGVFLGAMGIYPCISNTISWTSNNVEGVYKRGVTLGIVIGWGNLNGIVSSNIYRGKDSPNFYPGHSTVLAYLVLFLLGGSILQTILLRIENRKRQRGDRDYRIEGLSEEEIRDLGDMRPDFIYTT</sequence>
<dbReference type="PROSITE" id="PS50850">
    <property type="entry name" value="MFS"/>
    <property type="match status" value="1"/>
</dbReference>
<feature type="transmembrane region" description="Helical" evidence="6">
    <location>
        <begin position="242"/>
        <end position="263"/>
    </location>
</feature>
<dbReference type="SUPFAM" id="SSF103473">
    <property type="entry name" value="MFS general substrate transporter"/>
    <property type="match status" value="1"/>
</dbReference>
<protein>
    <submittedName>
        <fullName evidence="8">MFS transporter, putative</fullName>
    </submittedName>
</protein>
<comment type="subcellular location">
    <subcellularLocation>
        <location evidence="1">Membrane</location>
        <topology evidence="1">Multi-pass membrane protein</topology>
    </subcellularLocation>
</comment>
<dbReference type="Pfam" id="PF07690">
    <property type="entry name" value="MFS_1"/>
    <property type="match status" value="1"/>
</dbReference>
<dbReference type="PANTHER" id="PTHR43791">
    <property type="entry name" value="PERMEASE-RELATED"/>
    <property type="match status" value="1"/>
</dbReference>
<dbReference type="InterPro" id="IPR011701">
    <property type="entry name" value="MFS"/>
</dbReference>
<dbReference type="AlphaFoldDB" id="B8MB05"/>
<dbReference type="PANTHER" id="PTHR43791:SF19">
    <property type="entry name" value="TRANSPORTER, PUTATIVE (AFU_ORTHOLOGUE AFUA_1G01812)-RELATED"/>
    <property type="match status" value="1"/>
</dbReference>
<dbReference type="PhylomeDB" id="B8MB05"/>
<evidence type="ECO:0000256" key="2">
    <source>
        <dbReference type="ARBA" id="ARBA00022448"/>
    </source>
</evidence>
<dbReference type="HOGENOM" id="CLU_001265_0_3_1"/>
<dbReference type="GO" id="GO:0022857">
    <property type="term" value="F:transmembrane transporter activity"/>
    <property type="evidence" value="ECO:0007669"/>
    <property type="project" value="InterPro"/>
</dbReference>
<proteinExistence type="predicted"/>
<dbReference type="GO" id="GO:0016020">
    <property type="term" value="C:membrane"/>
    <property type="evidence" value="ECO:0007669"/>
    <property type="project" value="UniProtKB-SubCell"/>
</dbReference>
<evidence type="ECO:0000313" key="9">
    <source>
        <dbReference type="Proteomes" id="UP000001745"/>
    </source>
</evidence>
<accession>B8MB05</accession>
<feature type="transmembrane region" description="Helical" evidence="6">
    <location>
        <begin position="81"/>
        <end position="104"/>
    </location>
</feature>
<feature type="domain" description="Major facilitator superfamily (MFS) profile" evidence="7">
    <location>
        <begin position="1"/>
        <end position="339"/>
    </location>
</feature>
<evidence type="ECO:0000259" key="7">
    <source>
        <dbReference type="PROSITE" id="PS50850"/>
    </source>
</evidence>
<feature type="transmembrane region" description="Helical" evidence="6">
    <location>
        <begin position="15"/>
        <end position="36"/>
    </location>
</feature>
<feature type="transmembrane region" description="Helical" evidence="6">
    <location>
        <begin position="48"/>
        <end position="69"/>
    </location>
</feature>
<evidence type="ECO:0000256" key="1">
    <source>
        <dbReference type="ARBA" id="ARBA00004141"/>
    </source>
</evidence>
<keyword evidence="5 6" id="KW-0472">Membrane</keyword>
<dbReference type="Proteomes" id="UP000001745">
    <property type="component" value="Unassembled WGS sequence"/>
</dbReference>
<dbReference type="GeneID" id="8098382"/>